<dbReference type="OrthoDB" id="10278259at2759"/>
<reference evidence="2 3" key="1">
    <citation type="journal article" date="2018" name="Nat. Ecol. Evol.">
        <title>Pezizomycetes genomes reveal the molecular basis of ectomycorrhizal truffle lifestyle.</title>
        <authorList>
            <person name="Murat C."/>
            <person name="Payen T."/>
            <person name="Noel B."/>
            <person name="Kuo A."/>
            <person name="Morin E."/>
            <person name="Chen J."/>
            <person name="Kohler A."/>
            <person name="Krizsan K."/>
            <person name="Balestrini R."/>
            <person name="Da Silva C."/>
            <person name="Montanini B."/>
            <person name="Hainaut M."/>
            <person name="Levati E."/>
            <person name="Barry K.W."/>
            <person name="Belfiori B."/>
            <person name="Cichocki N."/>
            <person name="Clum A."/>
            <person name="Dockter R.B."/>
            <person name="Fauchery L."/>
            <person name="Guy J."/>
            <person name="Iotti M."/>
            <person name="Le Tacon F."/>
            <person name="Lindquist E.A."/>
            <person name="Lipzen A."/>
            <person name="Malagnac F."/>
            <person name="Mello A."/>
            <person name="Molinier V."/>
            <person name="Miyauchi S."/>
            <person name="Poulain J."/>
            <person name="Riccioni C."/>
            <person name="Rubini A."/>
            <person name="Sitrit Y."/>
            <person name="Splivallo R."/>
            <person name="Traeger S."/>
            <person name="Wang M."/>
            <person name="Zifcakova L."/>
            <person name="Wipf D."/>
            <person name="Zambonelli A."/>
            <person name="Paolocci F."/>
            <person name="Nowrousian M."/>
            <person name="Ottonello S."/>
            <person name="Baldrian P."/>
            <person name="Spatafora J.W."/>
            <person name="Henrissat B."/>
            <person name="Nagy L.G."/>
            <person name="Aury J.M."/>
            <person name="Wincker P."/>
            <person name="Grigoriev I.V."/>
            <person name="Bonfante P."/>
            <person name="Martin F.M."/>
        </authorList>
    </citation>
    <scope>NUCLEOTIDE SEQUENCE [LARGE SCALE GENOMIC DNA]</scope>
    <source>
        <strain evidence="2 3">CCBAS932</strain>
    </source>
</reference>
<organism evidence="2 3">
    <name type="scientific">Morchella conica CCBAS932</name>
    <dbReference type="NCBI Taxonomy" id="1392247"/>
    <lineage>
        <taxon>Eukaryota</taxon>
        <taxon>Fungi</taxon>
        <taxon>Dikarya</taxon>
        <taxon>Ascomycota</taxon>
        <taxon>Pezizomycotina</taxon>
        <taxon>Pezizomycetes</taxon>
        <taxon>Pezizales</taxon>
        <taxon>Morchellaceae</taxon>
        <taxon>Morchella</taxon>
    </lineage>
</organism>
<dbReference type="AlphaFoldDB" id="A0A3N4KY33"/>
<keyword evidence="1" id="KW-0732">Signal</keyword>
<proteinExistence type="predicted"/>
<gene>
    <name evidence="2" type="ORF">P167DRAFT_563099</name>
</gene>
<dbReference type="EMBL" id="ML119113">
    <property type="protein sequence ID" value="RPB15484.1"/>
    <property type="molecule type" value="Genomic_DNA"/>
</dbReference>
<feature type="chain" id="PRO_5018138057" evidence="1">
    <location>
        <begin position="20"/>
        <end position="139"/>
    </location>
</feature>
<dbReference type="InParanoid" id="A0A3N4KY33"/>
<evidence type="ECO:0000256" key="1">
    <source>
        <dbReference type="SAM" id="SignalP"/>
    </source>
</evidence>
<evidence type="ECO:0000313" key="2">
    <source>
        <dbReference type="EMBL" id="RPB15484.1"/>
    </source>
</evidence>
<name>A0A3N4KY33_9PEZI</name>
<evidence type="ECO:0000313" key="3">
    <source>
        <dbReference type="Proteomes" id="UP000277580"/>
    </source>
</evidence>
<keyword evidence="3" id="KW-1185">Reference proteome</keyword>
<protein>
    <submittedName>
        <fullName evidence="2">Uncharacterized protein</fullName>
    </submittedName>
</protein>
<feature type="signal peptide" evidence="1">
    <location>
        <begin position="1"/>
        <end position="19"/>
    </location>
</feature>
<accession>A0A3N4KY33</accession>
<dbReference type="Proteomes" id="UP000277580">
    <property type="component" value="Unassembled WGS sequence"/>
</dbReference>
<sequence length="139" mass="15440">MLNFTFFLLMLVMLPFALCAPTPGSPVEIICTTMLDDELIANIDTAIQTVRERTEDCRQTTPVTPPNDTECTTLVQSDEGVGILICAPENVRRRCDMIATALEKVVQRCPDKEPRKPGNNGGEYIIHVDGGNINFKLTW</sequence>